<dbReference type="AlphaFoldDB" id="A0A6N9YJ39"/>
<dbReference type="RefSeq" id="WP_163817302.1">
    <property type="nucleotide sequence ID" value="NZ_JAAGOB010000003.1"/>
</dbReference>
<name>A0A6N9YJ39_9ACTN</name>
<dbReference type="CDD" id="cd02947">
    <property type="entry name" value="TRX_family"/>
    <property type="match status" value="1"/>
</dbReference>
<reference evidence="2 3" key="1">
    <citation type="submission" date="2020-02" db="EMBL/GenBank/DDBJ databases">
        <authorList>
            <person name="Li X.-J."/>
            <person name="Feng X.-M."/>
        </authorList>
    </citation>
    <scope>NUCLEOTIDE SEQUENCE [LARGE SCALE GENOMIC DNA]</scope>
    <source>
        <strain evidence="2 3">CGMCC 4.7225</strain>
    </source>
</reference>
<dbReference type="InterPro" id="IPR013766">
    <property type="entry name" value="Thioredoxin_domain"/>
</dbReference>
<sequence>MTGVAVVLAVLALATLFGVWRQRRDGIVRSAQDSEPADRAAVLSSGDLGAELGSRATLVQFSTAFCQPCRAARGTLSHIAGTESGVAHIEIDAERNLELVRVLGIARTPTTLILDGEGSVVGRATGVPRIGEVRAVLNAV</sequence>
<evidence type="ECO:0000259" key="1">
    <source>
        <dbReference type="PROSITE" id="PS51352"/>
    </source>
</evidence>
<accession>A0A6N9YJ39</accession>
<gene>
    <name evidence="2" type="ORF">G1H11_06535</name>
</gene>
<dbReference type="Pfam" id="PF00085">
    <property type="entry name" value="Thioredoxin"/>
    <property type="match status" value="1"/>
</dbReference>
<dbReference type="PROSITE" id="PS51352">
    <property type="entry name" value="THIOREDOXIN_2"/>
    <property type="match status" value="1"/>
</dbReference>
<proteinExistence type="predicted"/>
<feature type="domain" description="Thioredoxin" evidence="1">
    <location>
        <begin position="8"/>
        <end position="140"/>
    </location>
</feature>
<protein>
    <submittedName>
        <fullName evidence="2">Thioredoxin family protein</fullName>
    </submittedName>
</protein>
<dbReference type="InterPro" id="IPR036249">
    <property type="entry name" value="Thioredoxin-like_sf"/>
</dbReference>
<dbReference type="Proteomes" id="UP000469185">
    <property type="component" value="Unassembled WGS sequence"/>
</dbReference>
<dbReference type="Gene3D" id="3.40.30.10">
    <property type="entry name" value="Glutaredoxin"/>
    <property type="match status" value="1"/>
</dbReference>
<dbReference type="EMBL" id="JAAGOB010000003">
    <property type="protein sequence ID" value="NED94967.1"/>
    <property type="molecule type" value="Genomic_DNA"/>
</dbReference>
<dbReference type="SUPFAM" id="SSF52833">
    <property type="entry name" value="Thioredoxin-like"/>
    <property type="match status" value="1"/>
</dbReference>
<evidence type="ECO:0000313" key="2">
    <source>
        <dbReference type="EMBL" id="NED94967.1"/>
    </source>
</evidence>
<keyword evidence="3" id="KW-1185">Reference proteome</keyword>
<evidence type="ECO:0000313" key="3">
    <source>
        <dbReference type="Proteomes" id="UP000469185"/>
    </source>
</evidence>
<organism evidence="2 3">
    <name type="scientific">Phytoactinopolyspora alkaliphila</name>
    <dbReference type="NCBI Taxonomy" id="1783498"/>
    <lineage>
        <taxon>Bacteria</taxon>
        <taxon>Bacillati</taxon>
        <taxon>Actinomycetota</taxon>
        <taxon>Actinomycetes</taxon>
        <taxon>Jiangellales</taxon>
        <taxon>Jiangellaceae</taxon>
        <taxon>Phytoactinopolyspora</taxon>
    </lineage>
</organism>
<comment type="caution">
    <text evidence="2">The sequence shown here is derived from an EMBL/GenBank/DDBJ whole genome shotgun (WGS) entry which is preliminary data.</text>
</comment>